<feature type="compositionally biased region" description="Basic and acidic residues" evidence="1">
    <location>
        <begin position="131"/>
        <end position="169"/>
    </location>
</feature>
<dbReference type="EMBL" id="KV419422">
    <property type="protein sequence ID" value="KZS90247.1"/>
    <property type="molecule type" value="Genomic_DNA"/>
</dbReference>
<dbReference type="Proteomes" id="UP000076722">
    <property type="component" value="Unassembled WGS sequence"/>
</dbReference>
<feature type="compositionally biased region" description="Basic and acidic residues" evidence="1">
    <location>
        <begin position="308"/>
        <end position="325"/>
    </location>
</feature>
<gene>
    <name evidence="3" type="ORF">SISNIDRAFT_488458</name>
</gene>
<reference evidence="3 4" key="1">
    <citation type="journal article" date="2016" name="Mol. Biol. Evol.">
        <title>Comparative Genomics of Early-Diverging Mushroom-Forming Fungi Provides Insights into the Origins of Lignocellulose Decay Capabilities.</title>
        <authorList>
            <person name="Nagy L.G."/>
            <person name="Riley R."/>
            <person name="Tritt A."/>
            <person name="Adam C."/>
            <person name="Daum C."/>
            <person name="Floudas D."/>
            <person name="Sun H."/>
            <person name="Yadav J.S."/>
            <person name="Pangilinan J."/>
            <person name="Larsson K.H."/>
            <person name="Matsuura K."/>
            <person name="Barry K."/>
            <person name="Labutti K."/>
            <person name="Kuo R."/>
            <person name="Ohm R.A."/>
            <person name="Bhattacharya S.S."/>
            <person name="Shirouzu T."/>
            <person name="Yoshinaga Y."/>
            <person name="Martin F.M."/>
            <person name="Grigoriev I.V."/>
            <person name="Hibbett D.S."/>
        </authorList>
    </citation>
    <scope>NUCLEOTIDE SEQUENCE [LARGE SCALE GENOMIC DNA]</scope>
    <source>
        <strain evidence="3 4">HHB9708</strain>
    </source>
</reference>
<name>A0A164R4J7_9AGAM</name>
<organism evidence="3 4">
    <name type="scientific">Sistotremastrum niveocremeum HHB9708</name>
    <dbReference type="NCBI Taxonomy" id="1314777"/>
    <lineage>
        <taxon>Eukaryota</taxon>
        <taxon>Fungi</taxon>
        <taxon>Dikarya</taxon>
        <taxon>Basidiomycota</taxon>
        <taxon>Agaricomycotina</taxon>
        <taxon>Agaricomycetes</taxon>
        <taxon>Sistotremastrales</taxon>
        <taxon>Sistotremastraceae</taxon>
        <taxon>Sertulicium</taxon>
        <taxon>Sertulicium niveocremeum</taxon>
    </lineage>
</organism>
<dbReference type="PANTHER" id="PTHR46370:SF1">
    <property type="entry name" value="GPALPP MOTIFS-CONTAINING PROTEIN 1"/>
    <property type="match status" value="1"/>
</dbReference>
<dbReference type="AlphaFoldDB" id="A0A164R4J7"/>
<proteinExistence type="predicted"/>
<feature type="compositionally biased region" description="Basic and acidic residues" evidence="1">
    <location>
        <begin position="216"/>
        <end position="279"/>
    </location>
</feature>
<feature type="compositionally biased region" description="Basic and acidic residues" evidence="1">
    <location>
        <begin position="286"/>
        <end position="301"/>
    </location>
</feature>
<keyword evidence="4" id="KW-1185">Reference proteome</keyword>
<sequence length="337" mass="36969">MSIGPQLPPDILAQLNSNKSEDDDYEGPPLPPPSNDEGASSKSIGPALPTGPTLPEPPTNNADDDDDDDYGPALPPELLASRSRPRPSTSISPPPKSDKPRRTIGPSFPTGPPDEDDDDDIGPKPLPVFARSEEDAHAEAIREFMAKEERRRQEVENAGKPKALKRDEWMLAPPQTSELLGTLDPKKLRQTKKTFSANTSSSRPSTIDNTLWTETPAEKAQRIADEVAGKRKRAANDDGASEKEILERRRKMEADEDIRRRVEEHNKSARAKTLLDEHASSIAKAPKKDEEPAGIWDHTRDMGLGGRLMDDKSRSRAIQDAKGLSDRFGGSKGGSWL</sequence>
<protein>
    <recommendedName>
        <fullName evidence="2">DUF3752 domain-containing protein</fullName>
    </recommendedName>
</protein>
<evidence type="ECO:0000313" key="3">
    <source>
        <dbReference type="EMBL" id="KZS90247.1"/>
    </source>
</evidence>
<evidence type="ECO:0000256" key="1">
    <source>
        <dbReference type="SAM" id="MobiDB-lite"/>
    </source>
</evidence>
<dbReference type="InterPro" id="IPR046331">
    <property type="entry name" value="GPAM1-like"/>
</dbReference>
<feature type="compositionally biased region" description="Polar residues" evidence="1">
    <location>
        <begin position="193"/>
        <end position="213"/>
    </location>
</feature>
<dbReference type="OrthoDB" id="73491at2759"/>
<evidence type="ECO:0000259" key="2">
    <source>
        <dbReference type="Pfam" id="PF12572"/>
    </source>
</evidence>
<accession>A0A164R4J7</accession>
<dbReference type="Pfam" id="PF12572">
    <property type="entry name" value="DUF3752"/>
    <property type="match status" value="1"/>
</dbReference>
<feature type="domain" description="DUF3752" evidence="2">
    <location>
        <begin position="173"/>
        <end position="329"/>
    </location>
</feature>
<dbReference type="InterPro" id="IPR022226">
    <property type="entry name" value="DUF3752"/>
</dbReference>
<feature type="region of interest" description="Disordered" evidence="1">
    <location>
        <begin position="1"/>
        <end position="337"/>
    </location>
</feature>
<evidence type="ECO:0000313" key="4">
    <source>
        <dbReference type="Proteomes" id="UP000076722"/>
    </source>
</evidence>
<dbReference type="PANTHER" id="PTHR46370">
    <property type="entry name" value="GPALPP MOTIFS-CONTAINING PROTEIN 1"/>
    <property type="match status" value="1"/>
</dbReference>